<dbReference type="PANTHER" id="PTHR44591:SF14">
    <property type="entry name" value="PROTEIN PILG"/>
    <property type="match status" value="1"/>
</dbReference>
<evidence type="ECO:0000256" key="2">
    <source>
        <dbReference type="ARBA" id="ARBA00023012"/>
    </source>
</evidence>
<proteinExistence type="predicted"/>
<feature type="domain" description="Response regulatory" evidence="3">
    <location>
        <begin position="1"/>
        <end position="89"/>
    </location>
</feature>
<keyword evidence="2" id="KW-0902">Two-component regulatory system</keyword>
<organism evidence="4">
    <name type="scientific">mine drainage metagenome</name>
    <dbReference type="NCBI Taxonomy" id="410659"/>
    <lineage>
        <taxon>unclassified sequences</taxon>
        <taxon>metagenomes</taxon>
        <taxon>ecological metagenomes</taxon>
    </lineage>
</organism>
<name>A0A1J5TD32_9ZZZZ</name>
<evidence type="ECO:0000256" key="1">
    <source>
        <dbReference type="ARBA" id="ARBA00022553"/>
    </source>
</evidence>
<dbReference type="Gene3D" id="3.40.50.2300">
    <property type="match status" value="1"/>
</dbReference>
<gene>
    <name evidence="4" type="primary">fixJ_1</name>
    <name evidence="4" type="ORF">GALL_11550</name>
</gene>
<accession>A0A1J5TD32</accession>
<dbReference type="InterPro" id="IPR011006">
    <property type="entry name" value="CheY-like_superfamily"/>
</dbReference>
<sequence>MALADTREAWRALEAGGVDLLVTDHHMPGNTGLELIEKLRERQVAIPSILISGNMPLSASAAARKLRGVRTMNKPFSMADLKQAIGEVMGH</sequence>
<reference evidence="4" key="1">
    <citation type="submission" date="2016-10" db="EMBL/GenBank/DDBJ databases">
        <title>Sequence of Gallionella enrichment culture.</title>
        <authorList>
            <person name="Poehlein A."/>
            <person name="Muehling M."/>
            <person name="Daniel R."/>
        </authorList>
    </citation>
    <scope>NUCLEOTIDE SEQUENCE</scope>
</reference>
<keyword evidence="1" id="KW-0597">Phosphoprotein</keyword>
<dbReference type="PROSITE" id="PS50110">
    <property type="entry name" value="RESPONSE_REGULATORY"/>
    <property type="match status" value="1"/>
</dbReference>
<dbReference type="EMBL" id="MLJW01000002">
    <property type="protein sequence ID" value="OIR18815.1"/>
    <property type="molecule type" value="Genomic_DNA"/>
</dbReference>
<dbReference type="PANTHER" id="PTHR44591">
    <property type="entry name" value="STRESS RESPONSE REGULATOR PROTEIN 1"/>
    <property type="match status" value="1"/>
</dbReference>
<dbReference type="GO" id="GO:0000160">
    <property type="term" value="P:phosphorelay signal transduction system"/>
    <property type="evidence" value="ECO:0007669"/>
    <property type="project" value="UniProtKB-KW"/>
</dbReference>
<dbReference type="SUPFAM" id="SSF52172">
    <property type="entry name" value="CheY-like"/>
    <property type="match status" value="1"/>
</dbReference>
<dbReference type="Pfam" id="PF00072">
    <property type="entry name" value="Response_reg"/>
    <property type="match status" value="1"/>
</dbReference>
<comment type="caution">
    <text evidence="4">The sequence shown here is derived from an EMBL/GenBank/DDBJ whole genome shotgun (WGS) entry which is preliminary data.</text>
</comment>
<dbReference type="CDD" id="cd00156">
    <property type="entry name" value="REC"/>
    <property type="match status" value="1"/>
</dbReference>
<evidence type="ECO:0000313" key="4">
    <source>
        <dbReference type="EMBL" id="OIR18815.1"/>
    </source>
</evidence>
<dbReference type="InterPro" id="IPR050595">
    <property type="entry name" value="Bact_response_regulator"/>
</dbReference>
<protein>
    <submittedName>
        <fullName evidence="4">Transcriptional regulatory protein FixJ</fullName>
    </submittedName>
</protein>
<dbReference type="InterPro" id="IPR001789">
    <property type="entry name" value="Sig_transdc_resp-reg_receiver"/>
</dbReference>
<evidence type="ECO:0000259" key="3">
    <source>
        <dbReference type="PROSITE" id="PS50110"/>
    </source>
</evidence>
<dbReference type="AlphaFoldDB" id="A0A1J5TD32"/>